<dbReference type="Pfam" id="PF01370">
    <property type="entry name" value="Epimerase"/>
    <property type="match status" value="1"/>
</dbReference>
<dbReference type="Proteomes" id="UP000176609">
    <property type="component" value="Unassembled WGS sequence"/>
</dbReference>
<comment type="caution">
    <text evidence="4">The sequence shown here is derived from an EMBL/GenBank/DDBJ whole genome shotgun (WGS) entry which is preliminary data.</text>
</comment>
<proteinExistence type="inferred from homology"/>
<accession>A0A1F6APY3</accession>
<sequence>MSKDKSFINKLNGPIAVFGAGGFIGFNLLQKLLERRQDVLGLSHDPKNSWRIKESPKIQRYIQRCDVLNILELKTILNKYKPQTIFNLAAYGAYSDQQNIEYIYSTNFNSTISIIEILKRNGFKAYIHAGSQSEYGLNSSGPFEDNDLIPNSHYAVAKVASHYLIKYYGLVEKLPVIHLRFYSVYGPWEEKGRLIKTIIEKAKNKKLPDFVDPNVTHDFIYIDDVIEAIIISAVKVNKKIFGEVFNVATGKKTSIKEIAFLAKKIFRLTVQPKFNRMQNRLWDMADWYGNSNKALKVLGWQAKVSLTEGLIKTYQHKYG</sequence>
<feature type="transmembrane region" description="Helical" evidence="2">
    <location>
        <begin position="12"/>
        <end position="29"/>
    </location>
</feature>
<dbReference type="InterPro" id="IPR036291">
    <property type="entry name" value="NAD(P)-bd_dom_sf"/>
</dbReference>
<dbReference type="EMBL" id="MFJR01000007">
    <property type="protein sequence ID" value="OGG26728.1"/>
    <property type="molecule type" value="Genomic_DNA"/>
</dbReference>
<feature type="domain" description="NAD-dependent epimerase/dehydratase" evidence="3">
    <location>
        <begin position="15"/>
        <end position="248"/>
    </location>
</feature>
<dbReference type="InterPro" id="IPR001509">
    <property type="entry name" value="Epimerase_deHydtase"/>
</dbReference>
<protein>
    <recommendedName>
        <fullName evidence="3">NAD-dependent epimerase/dehydratase domain-containing protein</fullName>
    </recommendedName>
</protein>
<keyword evidence="2" id="KW-0812">Transmembrane</keyword>
<reference evidence="4 5" key="1">
    <citation type="journal article" date="2016" name="Nat. Commun.">
        <title>Thousands of microbial genomes shed light on interconnected biogeochemical processes in an aquifer system.</title>
        <authorList>
            <person name="Anantharaman K."/>
            <person name="Brown C.T."/>
            <person name="Hug L.A."/>
            <person name="Sharon I."/>
            <person name="Castelle C.J."/>
            <person name="Probst A.J."/>
            <person name="Thomas B.C."/>
            <person name="Singh A."/>
            <person name="Wilkins M.J."/>
            <person name="Karaoz U."/>
            <person name="Brodie E.L."/>
            <person name="Williams K.H."/>
            <person name="Hubbard S.S."/>
            <person name="Banfield J.F."/>
        </authorList>
    </citation>
    <scope>NUCLEOTIDE SEQUENCE [LARGE SCALE GENOMIC DNA]</scope>
</reference>
<name>A0A1F6APY3_9BACT</name>
<dbReference type="SUPFAM" id="SSF51735">
    <property type="entry name" value="NAD(P)-binding Rossmann-fold domains"/>
    <property type="match status" value="1"/>
</dbReference>
<dbReference type="AlphaFoldDB" id="A0A1F6APY3"/>
<evidence type="ECO:0000313" key="4">
    <source>
        <dbReference type="EMBL" id="OGG26728.1"/>
    </source>
</evidence>
<evidence type="ECO:0000256" key="2">
    <source>
        <dbReference type="SAM" id="Phobius"/>
    </source>
</evidence>
<keyword evidence="2" id="KW-0472">Membrane</keyword>
<dbReference type="Gene3D" id="3.40.50.720">
    <property type="entry name" value="NAD(P)-binding Rossmann-like Domain"/>
    <property type="match status" value="1"/>
</dbReference>
<comment type="similarity">
    <text evidence="1">Belongs to the NAD(P)-dependent epimerase/dehydratase family.</text>
</comment>
<evidence type="ECO:0000256" key="1">
    <source>
        <dbReference type="ARBA" id="ARBA00007637"/>
    </source>
</evidence>
<dbReference type="PANTHER" id="PTHR43000">
    <property type="entry name" value="DTDP-D-GLUCOSE 4,6-DEHYDRATASE-RELATED"/>
    <property type="match status" value="1"/>
</dbReference>
<keyword evidence="2" id="KW-1133">Transmembrane helix</keyword>
<organism evidence="4 5">
    <name type="scientific">Candidatus Gottesmanbacteria bacterium RIFCSPLOWO2_01_FULL_39_12b</name>
    <dbReference type="NCBI Taxonomy" id="1798388"/>
    <lineage>
        <taxon>Bacteria</taxon>
        <taxon>Candidatus Gottesmaniibacteriota</taxon>
    </lineage>
</organism>
<evidence type="ECO:0000313" key="5">
    <source>
        <dbReference type="Proteomes" id="UP000176609"/>
    </source>
</evidence>
<gene>
    <name evidence="4" type="ORF">A2960_00970</name>
</gene>
<evidence type="ECO:0000259" key="3">
    <source>
        <dbReference type="Pfam" id="PF01370"/>
    </source>
</evidence>